<dbReference type="Proteomes" id="UP000011783">
    <property type="component" value="Unassembled WGS sequence"/>
</dbReference>
<evidence type="ECO:0000313" key="2">
    <source>
        <dbReference type="Proteomes" id="UP000011783"/>
    </source>
</evidence>
<accession>M3GG02</accession>
<comment type="caution">
    <text evidence="1">The sequence shown here is derived from an EMBL/GenBank/DDBJ whole genome shotgun (WGS) entry which is preliminary data.</text>
</comment>
<organism evidence="1 2">
    <name type="scientific">Leptospira borgpetersenii str. 200701203</name>
    <dbReference type="NCBI Taxonomy" id="1193007"/>
    <lineage>
        <taxon>Bacteria</taxon>
        <taxon>Pseudomonadati</taxon>
        <taxon>Spirochaetota</taxon>
        <taxon>Spirochaetia</taxon>
        <taxon>Leptospirales</taxon>
        <taxon>Leptospiraceae</taxon>
        <taxon>Leptospira</taxon>
    </lineage>
</organism>
<evidence type="ECO:0000313" key="1">
    <source>
        <dbReference type="EMBL" id="EMF99891.1"/>
    </source>
</evidence>
<proteinExistence type="predicted"/>
<protein>
    <submittedName>
        <fullName evidence="1">Uncharacterized protein</fullName>
    </submittedName>
</protein>
<reference evidence="1 2" key="1">
    <citation type="submission" date="2013-01" db="EMBL/GenBank/DDBJ databases">
        <authorList>
            <person name="Harkins D.M."/>
            <person name="Durkin A.S."/>
            <person name="Brinkac L.M."/>
            <person name="Haft D.H."/>
            <person name="Selengut J.D."/>
            <person name="Sanka R."/>
            <person name="DePew J."/>
            <person name="Purushe J."/>
            <person name="Picardeau M."/>
            <person name="Werts C."/>
            <person name="Goarant C."/>
            <person name="Vinetz J.M."/>
            <person name="Sutton G.G."/>
            <person name="Nierman W.C."/>
            <person name="Fouts D.E."/>
        </authorList>
    </citation>
    <scope>NUCLEOTIDE SEQUENCE [LARGE SCALE GENOMIC DNA]</scope>
    <source>
        <strain evidence="1 2">200701203</strain>
    </source>
</reference>
<sequence>MEIILHLLRSFPDLEIDLVTVREKFLTTLSLSEEDSKNLERLCVRKKDVDVGMIQKDSLSIDIRATEKNLRNSIYRNSIFKFQKLNPVLISRQN</sequence>
<dbReference type="EMBL" id="AKWO02000057">
    <property type="protein sequence ID" value="EMF99891.1"/>
    <property type="molecule type" value="Genomic_DNA"/>
</dbReference>
<gene>
    <name evidence="1" type="ORF">LEP1GSC123_2817</name>
</gene>
<dbReference type="BioCyc" id="LBOR1193007:G11KN-4101-MONOMER"/>
<name>M3GG02_LEPBO</name>
<dbReference type="AlphaFoldDB" id="M3GG02"/>